<dbReference type="InterPro" id="IPR041191">
    <property type="entry name" value="pPIWI_RE_Y"/>
</dbReference>
<dbReference type="RefSeq" id="WP_309854498.1">
    <property type="nucleotide sequence ID" value="NZ_JAVDQJ010000005.1"/>
</dbReference>
<feature type="domain" description="pPIWI-RE three-gene island" evidence="2">
    <location>
        <begin position="169"/>
        <end position="270"/>
    </location>
</feature>
<reference evidence="3" key="1">
    <citation type="submission" date="2023-07" db="EMBL/GenBank/DDBJ databases">
        <title>Sorghum-associated microbial communities from plants grown in Nebraska, USA.</title>
        <authorList>
            <person name="Schachtman D."/>
        </authorList>
    </citation>
    <scope>NUCLEOTIDE SEQUENCE</scope>
    <source>
        <strain evidence="3">BE330</strain>
    </source>
</reference>
<dbReference type="Pfam" id="PF18154">
    <property type="entry name" value="pPIWI_RE_REase"/>
    <property type="match status" value="1"/>
</dbReference>
<sequence length="478" mass="54071">MSPFDPWRTWHGTAKDALSTAATLAASLDLHLELPTERALRDWRTEGLLTHTTRRFTGRNLLELLRVKQLRDHSVSAHLIRAALDDRTDDQLVADLTSGQDLTLPLFETPPDDSEANRAVQLLASGILAQFRATSHGTLVGIYADMPLPLRQAQAHLSKLAFDHPAPATPVNYASVHELLHACTTPMHRWAPAPIAEHPDYSDLILIDPDLFTPSPECEQLATQGGHLENLIEVYWHGRFSQTLDRLDEDRRDHMYTLIRQFIAEHPLVTRDELLRLKRNPRVQSAADVGSFIDSIYQPVHTHDAIHRQVPRCAHCHGPIRDGRCRLPSCRAQHPVTQHATPIPMDQAFVAHPALLRYWCDPAQEELRLYRHLRGIHGDATHLYPQRDACDVAVGPDHGVDVKDYADPVQLATKLNAGIGRFRLYQHKYLAVATRRTKDPSYIPRLKERLTPSLRRDLTILSVDDAMQQLSTLKVTHD</sequence>
<proteinExistence type="predicted"/>
<dbReference type="GO" id="GO:0003677">
    <property type="term" value="F:DNA binding"/>
    <property type="evidence" value="ECO:0007669"/>
    <property type="project" value="UniProtKB-KW"/>
</dbReference>
<name>A0AAE3XB55_9DEIO</name>
<evidence type="ECO:0000313" key="4">
    <source>
        <dbReference type="Proteomes" id="UP001185331"/>
    </source>
</evidence>
<evidence type="ECO:0000259" key="1">
    <source>
        <dbReference type="Pfam" id="PF18154"/>
    </source>
</evidence>
<dbReference type="Proteomes" id="UP001185331">
    <property type="component" value="Unassembled WGS sequence"/>
</dbReference>
<protein>
    <submittedName>
        <fullName evidence="3">DNA-binding transcriptional MerR regulator</fullName>
    </submittedName>
</protein>
<comment type="caution">
    <text evidence="3">The sequence shown here is derived from an EMBL/GenBank/DDBJ whole genome shotgun (WGS) entry which is preliminary data.</text>
</comment>
<evidence type="ECO:0000313" key="3">
    <source>
        <dbReference type="EMBL" id="MDR6218232.1"/>
    </source>
</evidence>
<organism evidence="3 4">
    <name type="scientific">Deinococcus soli</name>
    <name type="common">ex Cha et al. 2016</name>
    <dbReference type="NCBI Taxonomy" id="1309411"/>
    <lineage>
        <taxon>Bacteria</taxon>
        <taxon>Thermotogati</taxon>
        <taxon>Deinococcota</taxon>
        <taxon>Deinococci</taxon>
        <taxon>Deinococcales</taxon>
        <taxon>Deinococcaceae</taxon>
        <taxon>Deinococcus</taxon>
    </lineage>
</organism>
<accession>A0AAE3XB55</accession>
<keyword evidence="3" id="KW-0238">DNA-binding</keyword>
<gene>
    <name evidence="3" type="ORF">J2Y00_001795</name>
</gene>
<evidence type="ECO:0000259" key="2">
    <source>
        <dbReference type="Pfam" id="PF18156"/>
    </source>
</evidence>
<dbReference type="InterPro" id="IPR040828">
    <property type="entry name" value="pPIWI_RE_REase"/>
</dbReference>
<dbReference type="EMBL" id="JAVDQK010000004">
    <property type="protein sequence ID" value="MDR6218232.1"/>
    <property type="molecule type" value="Genomic_DNA"/>
</dbReference>
<dbReference type="Pfam" id="PF18156">
    <property type="entry name" value="pPIWI_RE_Y"/>
    <property type="match status" value="1"/>
</dbReference>
<feature type="domain" description="REase associating with pPIWI RE" evidence="1">
    <location>
        <begin position="365"/>
        <end position="468"/>
    </location>
</feature>
<dbReference type="AlphaFoldDB" id="A0AAE3XB55"/>